<evidence type="ECO:0000256" key="1">
    <source>
        <dbReference type="SAM" id="SignalP"/>
    </source>
</evidence>
<protein>
    <recommendedName>
        <fullName evidence="4">Secreted protein</fullName>
    </recommendedName>
</protein>
<keyword evidence="3" id="KW-1185">Reference proteome</keyword>
<sequence length="85" mass="9215">MSVPAVSHLLAAVVSIVYVFTYEPCRGSFNLIGLQKRKVFGSVLTTDDGSSPSTSAWKEPITHTPPIFVNPRAIVAFNSPFLHVV</sequence>
<dbReference type="EMBL" id="CAJGYM010000028">
    <property type="protein sequence ID" value="CAD6192604.1"/>
    <property type="molecule type" value="Genomic_DNA"/>
</dbReference>
<gene>
    <name evidence="2" type="ORF">CAUJ_LOCUS8523</name>
</gene>
<dbReference type="Proteomes" id="UP000835052">
    <property type="component" value="Unassembled WGS sequence"/>
</dbReference>
<proteinExistence type="predicted"/>
<dbReference type="AlphaFoldDB" id="A0A8S1HAX8"/>
<organism evidence="2 3">
    <name type="scientific">Caenorhabditis auriculariae</name>
    <dbReference type="NCBI Taxonomy" id="2777116"/>
    <lineage>
        <taxon>Eukaryota</taxon>
        <taxon>Metazoa</taxon>
        <taxon>Ecdysozoa</taxon>
        <taxon>Nematoda</taxon>
        <taxon>Chromadorea</taxon>
        <taxon>Rhabditida</taxon>
        <taxon>Rhabditina</taxon>
        <taxon>Rhabditomorpha</taxon>
        <taxon>Rhabditoidea</taxon>
        <taxon>Rhabditidae</taxon>
        <taxon>Peloderinae</taxon>
        <taxon>Caenorhabditis</taxon>
    </lineage>
</organism>
<evidence type="ECO:0000313" key="2">
    <source>
        <dbReference type="EMBL" id="CAD6192604.1"/>
    </source>
</evidence>
<evidence type="ECO:0008006" key="4">
    <source>
        <dbReference type="Google" id="ProtNLM"/>
    </source>
</evidence>
<reference evidence="2" key="1">
    <citation type="submission" date="2020-10" db="EMBL/GenBank/DDBJ databases">
        <authorList>
            <person name="Kikuchi T."/>
        </authorList>
    </citation>
    <scope>NUCLEOTIDE SEQUENCE</scope>
    <source>
        <strain evidence="2">NKZ352</strain>
    </source>
</reference>
<feature type="signal peptide" evidence="1">
    <location>
        <begin position="1"/>
        <end position="21"/>
    </location>
</feature>
<comment type="caution">
    <text evidence="2">The sequence shown here is derived from an EMBL/GenBank/DDBJ whole genome shotgun (WGS) entry which is preliminary data.</text>
</comment>
<accession>A0A8S1HAX8</accession>
<evidence type="ECO:0000313" key="3">
    <source>
        <dbReference type="Proteomes" id="UP000835052"/>
    </source>
</evidence>
<keyword evidence="1" id="KW-0732">Signal</keyword>
<name>A0A8S1HAX8_9PELO</name>
<feature type="chain" id="PRO_5035719443" description="Secreted protein" evidence="1">
    <location>
        <begin position="22"/>
        <end position="85"/>
    </location>
</feature>